<proteinExistence type="inferred from homology"/>
<comment type="subcellular location">
    <subcellularLocation>
        <location evidence="1">Nucleus</location>
    </subcellularLocation>
</comment>
<dbReference type="RefSeq" id="XP_051359965.1">
    <property type="nucleotide sequence ID" value="XM_051508972.1"/>
</dbReference>
<dbReference type="InterPro" id="IPR037525">
    <property type="entry name" value="Velvet_dom"/>
</dbReference>
<dbReference type="EMBL" id="JAGIXG020000052">
    <property type="protein sequence ID" value="KAI6779109.1"/>
    <property type="molecule type" value="Genomic_DNA"/>
</dbReference>
<dbReference type="PANTHER" id="PTHR33572:SF3">
    <property type="entry name" value="VELVET COMPLEX SUBUNIT B"/>
    <property type="match status" value="1"/>
</dbReference>
<protein>
    <submittedName>
        <fullName evidence="8">Nucleoside diphosphatase Gda1</fullName>
    </submittedName>
</protein>
<feature type="domain" description="Velvet" evidence="7">
    <location>
        <begin position="71"/>
        <end position="310"/>
    </location>
</feature>
<name>A0A9P9XWG1_9HYPO</name>
<keyword evidence="3" id="KW-0805">Transcription regulation</keyword>
<dbReference type="GO" id="GO:0005634">
    <property type="term" value="C:nucleus"/>
    <property type="evidence" value="ECO:0007669"/>
    <property type="project" value="UniProtKB-SubCell"/>
</dbReference>
<keyword evidence="9" id="KW-1185">Reference proteome</keyword>
<reference evidence="8" key="2">
    <citation type="submission" date="2022-07" db="EMBL/GenBank/DDBJ databases">
        <authorList>
            <person name="Goncalves M.F.M."/>
            <person name="Hilario S."/>
            <person name="Van De Peer Y."/>
            <person name="Esteves A.C."/>
            <person name="Alves A."/>
        </authorList>
    </citation>
    <scope>NUCLEOTIDE SEQUENCE</scope>
    <source>
        <strain evidence="8">MUM 19.33</strain>
    </source>
</reference>
<evidence type="ECO:0000256" key="3">
    <source>
        <dbReference type="ARBA" id="ARBA00023015"/>
    </source>
</evidence>
<gene>
    <name evidence="8" type="ORF">J7T54_007564</name>
</gene>
<evidence type="ECO:0000313" key="9">
    <source>
        <dbReference type="Proteomes" id="UP001055219"/>
    </source>
</evidence>
<evidence type="ECO:0000256" key="4">
    <source>
        <dbReference type="ARBA" id="ARBA00023163"/>
    </source>
</evidence>
<dbReference type="Gene3D" id="2.60.40.3960">
    <property type="entry name" value="Velvet domain"/>
    <property type="match status" value="1"/>
</dbReference>
<comment type="caution">
    <text evidence="8">The sequence shown here is derived from an EMBL/GenBank/DDBJ whole genome shotgun (WGS) entry which is preliminary data.</text>
</comment>
<dbReference type="AlphaFoldDB" id="A0A9P9XWG1"/>
<reference evidence="8" key="1">
    <citation type="journal article" date="2021" name="J Fungi (Basel)">
        <title>Genomic and Metabolomic Analyses of the Marine Fungus Emericellopsis cladophorae: Insights into Saltwater Adaptability Mechanisms and Its Biosynthetic Potential.</title>
        <authorList>
            <person name="Goncalves M.F.M."/>
            <person name="Hilario S."/>
            <person name="Van de Peer Y."/>
            <person name="Esteves A.C."/>
            <person name="Alves A."/>
        </authorList>
    </citation>
    <scope>NUCLEOTIDE SEQUENCE</scope>
    <source>
        <strain evidence="8">MUM 19.33</strain>
    </source>
</reference>
<evidence type="ECO:0000313" key="8">
    <source>
        <dbReference type="EMBL" id="KAI6779109.1"/>
    </source>
</evidence>
<dbReference type="OrthoDB" id="1746739at2759"/>
<keyword evidence="2" id="KW-0749">Sporulation</keyword>
<dbReference type="Proteomes" id="UP001055219">
    <property type="component" value="Unassembled WGS sequence"/>
</dbReference>
<dbReference type="InterPro" id="IPR038491">
    <property type="entry name" value="Velvet_dom_sf"/>
</dbReference>
<evidence type="ECO:0000259" key="7">
    <source>
        <dbReference type="PROSITE" id="PS51821"/>
    </source>
</evidence>
<keyword evidence="5" id="KW-0539">Nucleus</keyword>
<accession>A0A9P9XWG1</accession>
<evidence type="ECO:0000256" key="5">
    <source>
        <dbReference type="ARBA" id="ARBA00023242"/>
    </source>
</evidence>
<comment type="similarity">
    <text evidence="6">Belongs to the velvet family. VelB subfamily.</text>
</comment>
<evidence type="ECO:0000256" key="6">
    <source>
        <dbReference type="ARBA" id="ARBA00038045"/>
    </source>
</evidence>
<dbReference type="PANTHER" id="PTHR33572">
    <property type="entry name" value="SPORE DEVELOPMENT REGULATOR VOSA"/>
    <property type="match status" value="1"/>
</dbReference>
<dbReference type="Pfam" id="PF11754">
    <property type="entry name" value="Velvet"/>
    <property type="match status" value="1"/>
</dbReference>
<organism evidence="8 9">
    <name type="scientific">Emericellopsis cladophorae</name>
    <dbReference type="NCBI Taxonomy" id="2686198"/>
    <lineage>
        <taxon>Eukaryota</taxon>
        <taxon>Fungi</taxon>
        <taxon>Dikarya</taxon>
        <taxon>Ascomycota</taxon>
        <taxon>Pezizomycotina</taxon>
        <taxon>Sordariomycetes</taxon>
        <taxon>Hypocreomycetidae</taxon>
        <taxon>Hypocreales</taxon>
        <taxon>Bionectriaceae</taxon>
        <taxon>Emericellopsis</taxon>
    </lineage>
</organism>
<dbReference type="PROSITE" id="PS51821">
    <property type="entry name" value="VELVET"/>
    <property type="match status" value="1"/>
</dbReference>
<evidence type="ECO:0000256" key="1">
    <source>
        <dbReference type="ARBA" id="ARBA00004123"/>
    </source>
</evidence>
<dbReference type="GO" id="GO:0030435">
    <property type="term" value="P:sporulation resulting in formation of a cellular spore"/>
    <property type="evidence" value="ECO:0007669"/>
    <property type="project" value="UniProtKB-KW"/>
</dbReference>
<sequence length="323" mass="36201">MVLVHLLRVITTTINNTCSNLQRTLHRTSRRNIFHHFTTSYTVLPVQQEPPPGSSGVQVDEEDATSLPEAHTNWTYKLEVKQQPARARMCGSGERDRRPLSPPPCIRLAIFDQDGLEINYDNIDPSLFIILVDLWNVDCTQEMNLTSAVTNSTNDSGITTPSTTYMPLGNEPASLGYQNPAQASMRDVTYGGHQSNGYPATEYAMQPNPVDVTAFILRDTEQRPGVWFILHDLSIRHEGFYRLKFSVVHMLRPGARHKQEANITKERTPILVSCFSQAFQVWSAKKFPGVKKSTALSKVFSDQGIKIPIRKGGEGSDDENQAE</sequence>
<dbReference type="InterPro" id="IPR021740">
    <property type="entry name" value="Velvet"/>
</dbReference>
<evidence type="ECO:0000256" key="2">
    <source>
        <dbReference type="ARBA" id="ARBA00022969"/>
    </source>
</evidence>
<dbReference type="GeneID" id="75834038"/>
<keyword evidence="4" id="KW-0804">Transcription</keyword>